<dbReference type="EMBL" id="JBDJPC010000016">
    <property type="protein sequence ID" value="KAL1487987.1"/>
    <property type="molecule type" value="Genomic_DNA"/>
</dbReference>
<name>A0ABD1DZZ8_HYPHA</name>
<sequence length="260" mass="29451">MNDRSQNTRRSGRGRNDASGNSQSEPGRRRADLRAFNHNNQSENWIDHYEWEDRVPRPREPTQRSQRWKDEGRGRGRARTNTATPRIPPRVDEVPDYSARTETPPSNEPMYDLGPHSAGVADCNVYSQNFEFGGFMDLVEGVYQQLSSIDPRLDRRMPRSSFIHYCNVLLNATLCDVAKDNSEMKVNICNYVQDLLPEMMYIPSPIHEYLTNISNIITPNGENVRFNIPDVAIPRGPVLNAQGVEICASGSFGPITALLD</sequence>
<feature type="compositionally biased region" description="Basic and acidic residues" evidence="1">
    <location>
        <begin position="26"/>
        <end position="35"/>
    </location>
</feature>
<evidence type="ECO:0000313" key="3">
    <source>
        <dbReference type="Proteomes" id="UP001566132"/>
    </source>
</evidence>
<keyword evidence="3" id="KW-1185">Reference proteome</keyword>
<reference evidence="2 3" key="1">
    <citation type="submission" date="2024-05" db="EMBL/GenBank/DDBJ databases">
        <title>Genetic variation in Jamaican populations of the coffee berry borer (Hypothenemus hampei).</title>
        <authorList>
            <person name="Errbii M."/>
            <person name="Myrie A."/>
        </authorList>
    </citation>
    <scope>NUCLEOTIDE SEQUENCE [LARGE SCALE GENOMIC DNA]</scope>
    <source>
        <strain evidence="2">JA-Hopewell-2020-01-JO</strain>
        <tissue evidence="2">Whole body</tissue>
    </source>
</reference>
<protein>
    <submittedName>
        <fullName evidence="2">Uncharacterized protein</fullName>
    </submittedName>
</protein>
<evidence type="ECO:0000313" key="2">
    <source>
        <dbReference type="EMBL" id="KAL1487987.1"/>
    </source>
</evidence>
<comment type="caution">
    <text evidence="2">The sequence shown here is derived from an EMBL/GenBank/DDBJ whole genome shotgun (WGS) entry which is preliminary data.</text>
</comment>
<accession>A0ABD1DZZ8</accession>
<gene>
    <name evidence="2" type="ORF">ABEB36_015367</name>
</gene>
<evidence type="ECO:0000256" key="1">
    <source>
        <dbReference type="SAM" id="MobiDB-lite"/>
    </source>
</evidence>
<dbReference type="Proteomes" id="UP001566132">
    <property type="component" value="Unassembled WGS sequence"/>
</dbReference>
<feature type="region of interest" description="Disordered" evidence="1">
    <location>
        <begin position="1"/>
        <end position="110"/>
    </location>
</feature>
<proteinExistence type="predicted"/>
<organism evidence="2 3">
    <name type="scientific">Hypothenemus hampei</name>
    <name type="common">Coffee berry borer</name>
    <dbReference type="NCBI Taxonomy" id="57062"/>
    <lineage>
        <taxon>Eukaryota</taxon>
        <taxon>Metazoa</taxon>
        <taxon>Ecdysozoa</taxon>
        <taxon>Arthropoda</taxon>
        <taxon>Hexapoda</taxon>
        <taxon>Insecta</taxon>
        <taxon>Pterygota</taxon>
        <taxon>Neoptera</taxon>
        <taxon>Endopterygota</taxon>
        <taxon>Coleoptera</taxon>
        <taxon>Polyphaga</taxon>
        <taxon>Cucujiformia</taxon>
        <taxon>Curculionidae</taxon>
        <taxon>Scolytinae</taxon>
        <taxon>Hypothenemus</taxon>
    </lineage>
</organism>
<feature type="compositionally biased region" description="Basic and acidic residues" evidence="1">
    <location>
        <begin position="45"/>
        <end position="74"/>
    </location>
</feature>
<dbReference type="AlphaFoldDB" id="A0ABD1DZZ8"/>